<dbReference type="RefSeq" id="WP_035377075.1">
    <property type="nucleotide sequence ID" value="NZ_AZQP01000001.1"/>
</dbReference>
<evidence type="ECO:0000313" key="2">
    <source>
        <dbReference type="EMBL" id="EYE89862.1"/>
    </source>
</evidence>
<feature type="chain" id="PRO_5001495669" description="DUF4015 domain-containing protein" evidence="1">
    <location>
        <begin position="24"/>
        <end position="329"/>
    </location>
</feature>
<name>A0A017RYV2_9CLOT</name>
<accession>A0A017RYV2</accession>
<dbReference type="PROSITE" id="PS51257">
    <property type="entry name" value="PROKAR_LIPOPROTEIN"/>
    <property type="match status" value="1"/>
</dbReference>
<organism evidence="2 3">
    <name type="scientific">Fervidicella metallireducens AeB</name>
    <dbReference type="NCBI Taxonomy" id="1403537"/>
    <lineage>
        <taxon>Bacteria</taxon>
        <taxon>Bacillati</taxon>
        <taxon>Bacillota</taxon>
        <taxon>Clostridia</taxon>
        <taxon>Eubacteriales</taxon>
        <taxon>Clostridiaceae</taxon>
        <taxon>Fervidicella</taxon>
    </lineage>
</organism>
<feature type="signal peptide" evidence="1">
    <location>
        <begin position="1"/>
        <end position="23"/>
    </location>
</feature>
<dbReference type="SUPFAM" id="SSF51445">
    <property type="entry name" value="(Trans)glycosidases"/>
    <property type="match status" value="1"/>
</dbReference>
<sequence>MKRYYLIYILISLLLVSCNMVSAEKSHTNIPSPVNTPSKIETKKTDESKINEIHGIYISSINNEQIELIKSLKFNTIFLASPGIRIDKKPYRTDNSALKLLNRNVKLLNKHNINYFIEFTSGPGFSIDGKNSNIFNNKLEAFYFSKMVKEAIKRNINNSNFMGISINIRNSDISETIYYEKSLKIIEEIQKDYPDVKIILNLHPLSFENGFKNIPKINNKNLIIKADIYLKSYTYSGYGISHKTSFTLNRNTILTSLQRLKNVENDYVKDIIITFNAPFLKDSDVLIQDLFEICRTLNFSHVITHNTSDNTYNITKNKTIIKIIKRHNL</sequence>
<keyword evidence="1" id="KW-0732">Signal</keyword>
<evidence type="ECO:0000256" key="1">
    <source>
        <dbReference type="SAM" id="SignalP"/>
    </source>
</evidence>
<keyword evidence="3" id="KW-1185">Reference proteome</keyword>
<dbReference type="AlphaFoldDB" id="A0A017RYV2"/>
<dbReference type="Proteomes" id="UP000019681">
    <property type="component" value="Unassembled WGS sequence"/>
</dbReference>
<gene>
    <name evidence="2" type="ORF">Q428_00205</name>
</gene>
<evidence type="ECO:0000313" key="3">
    <source>
        <dbReference type="Proteomes" id="UP000019681"/>
    </source>
</evidence>
<evidence type="ECO:0008006" key="4">
    <source>
        <dbReference type="Google" id="ProtNLM"/>
    </source>
</evidence>
<protein>
    <recommendedName>
        <fullName evidence="4">DUF4015 domain-containing protein</fullName>
    </recommendedName>
</protein>
<reference evidence="2 3" key="1">
    <citation type="journal article" date="2014" name="Genome Announc.">
        <title>Draft Genome Sequence of Fervidicella metallireducens Strain AeBT, an Iron-Reducing Thermoanaerobe from the Great Artesian Basin.</title>
        <authorList>
            <person name="Patel B.K."/>
        </authorList>
    </citation>
    <scope>NUCLEOTIDE SEQUENCE [LARGE SCALE GENOMIC DNA]</scope>
    <source>
        <strain evidence="2 3">AeB</strain>
    </source>
</reference>
<dbReference type="Gene3D" id="3.20.20.80">
    <property type="entry name" value="Glycosidases"/>
    <property type="match status" value="1"/>
</dbReference>
<dbReference type="EMBL" id="AZQP01000001">
    <property type="protein sequence ID" value="EYE89862.1"/>
    <property type="molecule type" value="Genomic_DNA"/>
</dbReference>
<dbReference type="InterPro" id="IPR017853">
    <property type="entry name" value="GH"/>
</dbReference>
<proteinExistence type="predicted"/>
<comment type="caution">
    <text evidence="2">The sequence shown here is derived from an EMBL/GenBank/DDBJ whole genome shotgun (WGS) entry which is preliminary data.</text>
</comment>
<dbReference type="OrthoDB" id="1951694at2"/>